<proteinExistence type="predicted"/>
<evidence type="ECO:0000259" key="1">
    <source>
        <dbReference type="Pfam" id="PF00561"/>
    </source>
</evidence>
<dbReference type="PANTHER" id="PTHR46438:SF11">
    <property type="entry name" value="LIPASE-RELATED"/>
    <property type="match status" value="1"/>
</dbReference>
<feature type="domain" description="AB hydrolase-1" evidence="1">
    <location>
        <begin position="18"/>
        <end position="232"/>
    </location>
</feature>
<gene>
    <name evidence="2" type="ORF">SAMN02927921_02540</name>
</gene>
<dbReference type="SUPFAM" id="SSF53474">
    <property type="entry name" value="alpha/beta-Hydrolases"/>
    <property type="match status" value="1"/>
</dbReference>
<dbReference type="Pfam" id="PF00561">
    <property type="entry name" value="Abhydrolase_1"/>
    <property type="match status" value="1"/>
</dbReference>
<name>A0A1K1QH14_9FLAO</name>
<dbReference type="PRINTS" id="PR00111">
    <property type="entry name" value="ABHYDROLASE"/>
</dbReference>
<dbReference type="EMBL" id="FPJE01000013">
    <property type="protein sequence ID" value="SFW59037.1"/>
    <property type="molecule type" value="Genomic_DNA"/>
</dbReference>
<organism evidence="2 3">
    <name type="scientific">Sinomicrobium oceani</name>
    <dbReference type="NCBI Taxonomy" id="1150368"/>
    <lineage>
        <taxon>Bacteria</taxon>
        <taxon>Pseudomonadati</taxon>
        <taxon>Bacteroidota</taxon>
        <taxon>Flavobacteriia</taxon>
        <taxon>Flavobacteriales</taxon>
        <taxon>Flavobacteriaceae</taxon>
        <taxon>Sinomicrobium</taxon>
    </lineage>
</organism>
<reference evidence="2 3" key="1">
    <citation type="submission" date="2016-11" db="EMBL/GenBank/DDBJ databases">
        <authorList>
            <person name="Jaros S."/>
            <person name="Januszkiewicz K."/>
            <person name="Wedrychowicz H."/>
        </authorList>
    </citation>
    <scope>NUCLEOTIDE SEQUENCE [LARGE SCALE GENOMIC DNA]</scope>
    <source>
        <strain evidence="2 3">CGMCC 1.12145</strain>
    </source>
</reference>
<dbReference type="Gene3D" id="3.40.50.1820">
    <property type="entry name" value="alpha/beta hydrolase"/>
    <property type="match status" value="1"/>
</dbReference>
<dbReference type="AlphaFoldDB" id="A0A1K1QH14"/>
<sequence length="252" mass="28940">MKKKEFIKPLKINRKKDVVLLHGLFGELSNWESVKNHLLDNYNIYVPELPLFTSLTGKNNLRNLVLFLEDYIEQSGIHCPVLAGNSLGGHVALLYTLKHPEKVSSLVLTGSSGLYENTFGDTFPRVNDYRYIRNKVLDVFHRKEVADDLLVQKVFNTIQDKRKALAIIALARDAKRQNLRDRLRNIELPVLLIWGMQDIVTPISVAEEFYLSFPKASLHLINECGHVPMMEQPQAFNDILREFLENRTVKSA</sequence>
<evidence type="ECO:0000313" key="3">
    <source>
        <dbReference type="Proteomes" id="UP000182248"/>
    </source>
</evidence>
<dbReference type="Proteomes" id="UP000182248">
    <property type="component" value="Unassembled WGS sequence"/>
</dbReference>
<accession>A0A1K1QH14</accession>
<dbReference type="RefSeq" id="WP_072317758.1">
    <property type="nucleotide sequence ID" value="NZ_FPJE01000013.1"/>
</dbReference>
<dbReference type="PANTHER" id="PTHR46438">
    <property type="entry name" value="ALPHA/BETA-HYDROLASES SUPERFAMILY PROTEIN"/>
    <property type="match status" value="1"/>
</dbReference>
<evidence type="ECO:0000313" key="2">
    <source>
        <dbReference type="EMBL" id="SFW59037.1"/>
    </source>
</evidence>
<dbReference type="InterPro" id="IPR000073">
    <property type="entry name" value="AB_hydrolase_1"/>
</dbReference>
<dbReference type="InterPro" id="IPR029058">
    <property type="entry name" value="AB_hydrolase_fold"/>
</dbReference>
<keyword evidence="3" id="KW-1185">Reference proteome</keyword>
<dbReference type="STRING" id="1150368.SAMN02927921_02540"/>
<protein>
    <submittedName>
        <fullName evidence="2">Pimeloyl-ACP methyl ester carboxylesterase</fullName>
    </submittedName>
</protein>